<dbReference type="AlphaFoldDB" id="A0AAP0BUY7"/>
<dbReference type="EMBL" id="JBBWWQ010000003">
    <property type="protein sequence ID" value="KAK8950766.1"/>
    <property type="molecule type" value="Genomic_DNA"/>
</dbReference>
<proteinExistence type="predicted"/>
<sequence>MRYWPVVTTTAVRWTRRVRGLEGPELEEVDQHVEEAGLEEQIPATTTGAHVQV</sequence>
<protein>
    <submittedName>
        <fullName evidence="1">Uncharacterized protein</fullName>
    </submittedName>
</protein>
<accession>A0AAP0BUY7</accession>
<organism evidence="1 2">
    <name type="scientific">Platanthera zijinensis</name>
    <dbReference type="NCBI Taxonomy" id="2320716"/>
    <lineage>
        <taxon>Eukaryota</taxon>
        <taxon>Viridiplantae</taxon>
        <taxon>Streptophyta</taxon>
        <taxon>Embryophyta</taxon>
        <taxon>Tracheophyta</taxon>
        <taxon>Spermatophyta</taxon>
        <taxon>Magnoliopsida</taxon>
        <taxon>Liliopsida</taxon>
        <taxon>Asparagales</taxon>
        <taxon>Orchidaceae</taxon>
        <taxon>Orchidoideae</taxon>
        <taxon>Orchideae</taxon>
        <taxon>Orchidinae</taxon>
        <taxon>Platanthera</taxon>
    </lineage>
</organism>
<evidence type="ECO:0000313" key="1">
    <source>
        <dbReference type="EMBL" id="KAK8950766.1"/>
    </source>
</evidence>
<comment type="caution">
    <text evidence="1">The sequence shown here is derived from an EMBL/GenBank/DDBJ whole genome shotgun (WGS) entry which is preliminary data.</text>
</comment>
<reference evidence="1 2" key="1">
    <citation type="journal article" date="2022" name="Nat. Plants">
        <title>Genomes of leafy and leafless Platanthera orchids illuminate the evolution of mycoheterotrophy.</title>
        <authorList>
            <person name="Li M.H."/>
            <person name="Liu K.W."/>
            <person name="Li Z."/>
            <person name="Lu H.C."/>
            <person name="Ye Q.L."/>
            <person name="Zhang D."/>
            <person name="Wang J.Y."/>
            <person name="Li Y.F."/>
            <person name="Zhong Z.M."/>
            <person name="Liu X."/>
            <person name="Yu X."/>
            <person name="Liu D.K."/>
            <person name="Tu X.D."/>
            <person name="Liu B."/>
            <person name="Hao Y."/>
            <person name="Liao X.Y."/>
            <person name="Jiang Y.T."/>
            <person name="Sun W.H."/>
            <person name="Chen J."/>
            <person name="Chen Y.Q."/>
            <person name="Ai Y."/>
            <person name="Zhai J.W."/>
            <person name="Wu S.S."/>
            <person name="Zhou Z."/>
            <person name="Hsiao Y.Y."/>
            <person name="Wu W.L."/>
            <person name="Chen Y.Y."/>
            <person name="Lin Y.F."/>
            <person name="Hsu J.L."/>
            <person name="Li C.Y."/>
            <person name="Wang Z.W."/>
            <person name="Zhao X."/>
            <person name="Zhong W.Y."/>
            <person name="Ma X.K."/>
            <person name="Ma L."/>
            <person name="Huang J."/>
            <person name="Chen G.Z."/>
            <person name="Huang M.Z."/>
            <person name="Huang L."/>
            <person name="Peng D.H."/>
            <person name="Luo Y.B."/>
            <person name="Zou S.Q."/>
            <person name="Chen S.P."/>
            <person name="Lan S."/>
            <person name="Tsai W.C."/>
            <person name="Van de Peer Y."/>
            <person name="Liu Z.J."/>
        </authorList>
    </citation>
    <scope>NUCLEOTIDE SEQUENCE [LARGE SCALE GENOMIC DNA]</scope>
    <source>
        <strain evidence="1">Lor287</strain>
    </source>
</reference>
<dbReference type="Proteomes" id="UP001418222">
    <property type="component" value="Unassembled WGS sequence"/>
</dbReference>
<name>A0AAP0BUY7_9ASPA</name>
<gene>
    <name evidence="1" type="ORF">KSP39_PZI004265</name>
</gene>
<keyword evidence="2" id="KW-1185">Reference proteome</keyword>
<evidence type="ECO:0000313" key="2">
    <source>
        <dbReference type="Proteomes" id="UP001418222"/>
    </source>
</evidence>